<feature type="compositionally biased region" description="Pro residues" evidence="2">
    <location>
        <begin position="1337"/>
        <end position="1352"/>
    </location>
</feature>
<feature type="region of interest" description="Disordered" evidence="2">
    <location>
        <begin position="1801"/>
        <end position="1853"/>
    </location>
</feature>
<feature type="compositionally biased region" description="Low complexity" evidence="2">
    <location>
        <begin position="1186"/>
        <end position="1197"/>
    </location>
</feature>
<evidence type="ECO:0000256" key="2">
    <source>
        <dbReference type="SAM" id="MobiDB-lite"/>
    </source>
</evidence>
<feature type="region of interest" description="Disordered" evidence="2">
    <location>
        <begin position="1082"/>
        <end position="1147"/>
    </location>
</feature>
<feature type="compositionally biased region" description="Gly residues" evidence="2">
    <location>
        <begin position="1925"/>
        <end position="1942"/>
    </location>
</feature>
<feature type="compositionally biased region" description="Low complexity" evidence="2">
    <location>
        <begin position="1289"/>
        <end position="1317"/>
    </location>
</feature>
<keyword evidence="1" id="KW-0175">Coiled coil</keyword>
<evidence type="ECO:0000313" key="4">
    <source>
        <dbReference type="Proteomes" id="UP000612055"/>
    </source>
</evidence>
<feature type="compositionally biased region" description="Gly residues" evidence="2">
    <location>
        <begin position="1217"/>
        <end position="1226"/>
    </location>
</feature>
<protein>
    <submittedName>
        <fullName evidence="3">Uncharacterized protein</fullName>
    </submittedName>
</protein>
<feature type="region of interest" description="Disordered" evidence="2">
    <location>
        <begin position="1"/>
        <end position="59"/>
    </location>
</feature>
<feature type="compositionally biased region" description="Low complexity" evidence="2">
    <location>
        <begin position="1108"/>
        <end position="1130"/>
    </location>
</feature>
<feature type="region of interest" description="Disordered" evidence="2">
    <location>
        <begin position="1178"/>
        <end position="1358"/>
    </location>
</feature>
<dbReference type="EMBL" id="JAEHOE010000021">
    <property type="protein sequence ID" value="KAG2495930.1"/>
    <property type="molecule type" value="Genomic_DNA"/>
</dbReference>
<feature type="compositionally biased region" description="Gly residues" evidence="2">
    <location>
        <begin position="693"/>
        <end position="702"/>
    </location>
</feature>
<feature type="region of interest" description="Disordered" evidence="2">
    <location>
        <begin position="344"/>
        <end position="496"/>
    </location>
</feature>
<evidence type="ECO:0000256" key="1">
    <source>
        <dbReference type="SAM" id="Coils"/>
    </source>
</evidence>
<feature type="compositionally biased region" description="Low complexity" evidence="2">
    <location>
        <begin position="1325"/>
        <end position="1336"/>
    </location>
</feature>
<dbReference type="OrthoDB" id="544957at2759"/>
<feature type="region of interest" description="Disordered" evidence="2">
    <location>
        <begin position="657"/>
        <end position="712"/>
    </location>
</feature>
<keyword evidence="4" id="KW-1185">Reference proteome</keyword>
<feature type="coiled-coil region" evidence="1">
    <location>
        <begin position="1521"/>
        <end position="1687"/>
    </location>
</feature>
<name>A0A835Y4G7_9CHLO</name>
<feature type="compositionally biased region" description="Pro residues" evidence="2">
    <location>
        <begin position="344"/>
        <end position="354"/>
    </location>
</feature>
<dbReference type="Proteomes" id="UP000612055">
    <property type="component" value="Unassembled WGS sequence"/>
</dbReference>
<feature type="region of interest" description="Disordered" evidence="2">
    <location>
        <begin position="1924"/>
        <end position="2086"/>
    </location>
</feature>
<feature type="compositionally biased region" description="Low complexity" evidence="2">
    <location>
        <begin position="2032"/>
        <end position="2042"/>
    </location>
</feature>
<organism evidence="3 4">
    <name type="scientific">Edaphochlamys debaryana</name>
    <dbReference type="NCBI Taxonomy" id="47281"/>
    <lineage>
        <taxon>Eukaryota</taxon>
        <taxon>Viridiplantae</taxon>
        <taxon>Chlorophyta</taxon>
        <taxon>core chlorophytes</taxon>
        <taxon>Chlorophyceae</taxon>
        <taxon>CS clade</taxon>
        <taxon>Chlamydomonadales</taxon>
        <taxon>Chlamydomonadales incertae sedis</taxon>
        <taxon>Edaphochlamys</taxon>
    </lineage>
</organism>
<reference evidence="3" key="1">
    <citation type="journal article" date="2020" name="bioRxiv">
        <title>Comparative genomics of Chlamydomonas.</title>
        <authorList>
            <person name="Craig R.J."/>
            <person name="Hasan A.R."/>
            <person name="Ness R.W."/>
            <person name="Keightley P.D."/>
        </authorList>
    </citation>
    <scope>NUCLEOTIDE SEQUENCE</scope>
    <source>
        <strain evidence="3">CCAP 11/70</strain>
    </source>
</reference>
<feature type="compositionally biased region" description="Low complexity" evidence="2">
    <location>
        <begin position="1039"/>
        <end position="1058"/>
    </location>
</feature>
<feature type="compositionally biased region" description="Gly residues" evidence="2">
    <location>
        <begin position="1131"/>
        <end position="1147"/>
    </location>
</feature>
<feature type="compositionally biased region" description="Low complexity" evidence="2">
    <location>
        <begin position="358"/>
        <end position="379"/>
    </location>
</feature>
<feature type="compositionally biased region" description="Pro residues" evidence="2">
    <location>
        <begin position="390"/>
        <end position="408"/>
    </location>
</feature>
<feature type="compositionally biased region" description="Low complexity" evidence="2">
    <location>
        <begin position="1972"/>
        <end position="1986"/>
    </location>
</feature>
<comment type="caution">
    <text evidence="3">The sequence shown here is derived from an EMBL/GenBank/DDBJ whole genome shotgun (WGS) entry which is preliminary data.</text>
</comment>
<feature type="region of interest" description="Disordered" evidence="2">
    <location>
        <begin position="983"/>
        <end position="1058"/>
    </location>
</feature>
<feature type="compositionally biased region" description="Low complexity" evidence="2">
    <location>
        <begin position="2011"/>
        <end position="2025"/>
    </location>
</feature>
<gene>
    <name evidence="3" type="ORF">HYH03_005861</name>
</gene>
<accession>A0A835Y4G7</accession>
<feature type="compositionally biased region" description="Basic and acidic residues" evidence="2">
    <location>
        <begin position="1"/>
        <end position="10"/>
    </location>
</feature>
<feature type="compositionally biased region" description="Low complexity" evidence="2">
    <location>
        <begin position="422"/>
        <end position="456"/>
    </location>
</feature>
<evidence type="ECO:0000313" key="3">
    <source>
        <dbReference type="EMBL" id="KAG2495930.1"/>
    </source>
</evidence>
<feature type="compositionally biased region" description="Low complexity" evidence="2">
    <location>
        <begin position="1240"/>
        <end position="1255"/>
    </location>
</feature>
<sequence length="2086" mass="217759">MTLEKGKHYGQEQMQQTLQDKARTRLNNPAPHQAPQRERVSRAAIPGNRGSATPRRRAGARTWKGLLRPDVNMGVPQLMLILEPNIVWEHTQAYVSAVGKEVEASVTPGEFFDGWHKGGRRAHGCYEGSYWELLGDCEELAELLRKLSKAPQLLEEAPLELPPPPELPKWEEFKPNLHVIPAAPSLPPLKLPPFRAPILETDVPFLEPQYLPLPTVPPAPKEEPVPTFVPPEFLEQEPLKEPAYVAPPRPVLSEAPRAPQFGEPKHGHDWTGDRPFQLDLPDRDSFLRMAAARKVMDTSRWVHPPAGLPLLPELDPLDVDLLAGLDLEPIPRIELAWMGGPEPDPPYASVPTPPATLSRQASRAPSRAPSRPTSALPARTSSPPRFASPSPLPAGSPLPSTGPSPAPSRPRSAVGTPPAVPSLPLSAAGPAATDSGAASPAPEPSATEAPGSARPLSSRHRSGSRLGSTAPSPRPAPATPEEAAWEEARSVASEASGTPRVWVNFNAPFADLPPIMLPPRPEPGPEPVPEDFPHEPLEELPAFVAPTPLPEPVYEAPPAYVPAWASPTEPRPVGFLRGTAPVVICDVSGTMHPRQQGQFRQMKKCAVELLDPEGEIATAAGGFDVITFCGSAWAWSAGYGERMGLLQSSQVLYAGRQVGGRHGHAPRTASPARAGSPGRHASPSRAGSPARNGTGGTGGGAAPDGPVGPSLMPVTAELLSDAQRWLANWPDAVGQTKMATAFRLADQLGGAADCWYILSDGLAHDQQACVDFLARRAMEGLPLPVIHTVGFIPADASADCAGERFLRALADMTGGSYQRYSPDLVKVWVPGKGFVKHDFRAEAPQAAEERKWAEAQLRAERRKNLRLGIVEPIEVTMERVAALHATMRVAPALRANEAAAAESIAAHAAALEAVRAANAAANAEAEAAHAEAVEAARERNQERVDAAREAFLAVHGDWEADYLHKLNDWEEANSTLEAQREEAMAAMAAQRPGSGAISRPRSGLPSRGPSRPTSASIYAQQRAAALEGSQGGAGPGPGRPQSAASPRQPSPRRVPSEARAVYAAAEYDAAYALDAQGERLASGSSSLSPMVTPPGSRPVSGVPGGLGARATSGSPPRSASSRPRSAKPASAGGGGGSAGGGWDEGGGGAAEYLESIAEDLAEASAPLDAFFTGGTRARGGAGGARGAQTAPGEAAAEGGAGAEDTLDDDGLDVVPPGRGGRAGRGSAGQRDQDGGRRRSSAASTSASASARPLSAELQLQPGAGSAGGGRSSGASSAGRDRPLSGRASGGPAASTSLGGLGSRRGSAGPPSARSRPLSGGGGYSGYPLAVLPEGSALPPPPPLPEPSAPLAPLPGEGSEEFKRRILPPEVVAELDETNAARLGEIRDAWDALIAADAAANAGRRTAALARNAAKLAGFREAVYDAYAEGLVRDVVFGGAVRVAANLALLDGAEAAFQAELARVQAENERLRAAHGAEVADKAAREEAAAAALARWQAAADEALGAWEAEKARARAAHDANVERLRAEWAEKKKEIDDLNSARLAEAEAMHEALCEAVREANRQHKAEHTELLRQRKEVENTNLSKLAEAKAAHKVRLEARATQNERLVAAAREEHQALCVRLGEEYEEARATAEADHGELCAFLRQANDQLTDEARRRYQEAIQELKEAHEAECAELAELHAEELERIRAYNTEIWPKVHVARLAQAELARVQAFAEHIRFCANKFEMGVNLLPNTPNYDRVVEMQALTEALAKAFPDLAPTALPWPDHERRLEPGTGWVAAPHTRPLTYRDPAETIARIAAGKPPLPPGGSGSPPRSPHATTGERGSRDGRGEGAGASYPSASGPLPSGLTGEDQAAAAAQYAYLSGALRPPAGGLQRPLSAGRARFASVLAEGGSGRPGSAGGVRASEAWAVGPSGGSMTAAGAGGGLQLRPMSGGGPGGYANPSAWRRSTTAAVALRASSPRGPGGAPTLGSLAAAAAAAATSNMAQTGRPLTARPYSSGGAGSGPQRPRSAGPAPRPARVAVDTVPLAAAAARSRAQAGPHALPPSQLAGFSRDVPKLRYPEVDVQQPLTVAMPPPARERSR</sequence>
<proteinExistence type="predicted"/>